<accession>A0A5C5VB58</accession>
<dbReference type="SUPFAM" id="SSF46689">
    <property type="entry name" value="Homeodomain-like"/>
    <property type="match status" value="1"/>
</dbReference>
<sequence>MREEIDMSSSLVSTGRMRPQGTSADLEARRRRAVKLLGEGWLVKDVAEAVGASRQSVSKWKQLAGSRGESAKTLAAKPQHVPECRLSKPQQAKLKRQLRAGPRRAGFQTDLWTLPRVAELVEREFGVSYHPSHLGRLLHDLGFSCQKPKRRSKEQDPAAVKAWREEEWPAIKKGRTRAS</sequence>
<reference evidence="3 4" key="1">
    <citation type="submission" date="2019-02" db="EMBL/GenBank/DDBJ databases">
        <title>Deep-cultivation of Planctomycetes and their phenomic and genomic characterization uncovers novel biology.</title>
        <authorList>
            <person name="Wiegand S."/>
            <person name="Jogler M."/>
            <person name="Boedeker C."/>
            <person name="Pinto D."/>
            <person name="Vollmers J."/>
            <person name="Rivas-Marin E."/>
            <person name="Kohn T."/>
            <person name="Peeters S.H."/>
            <person name="Heuer A."/>
            <person name="Rast P."/>
            <person name="Oberbeckmann S."/>
            <person name="Bunk B."/>
            <person name="Jeske O."/>
            <person name="Meyerdierks A."/>
            <person name="Storesund J.E."/>
            <person name="Kallscheuer N."/>
            <person name="Luecker S."/>
            <person name="Lage O.M."/>
            <person name="Pohl T."/>
            <person name="Merkel B.J."/>
            <person name="Hornburger P."/>
            <person name="Mueller R.-W."/>
            <person name="Bruemmer F."/>
            <person name="Labrenz M."/>
            <person name="Spormann A.M."/>
            <person name="Op Den Camp H."/>
            <person name="Overmann J."/>
            <person name="Amann R."/>
            <person name="Jetten M.S.M."/>
            <person name="Mascher T."/>
            <person name="Medema M.H."/>
            <person name="Devos D.P."/>
            <person name="Kaster A.-K."/>
            <person name="Ovreas L."/>
            <person name="Rohde M."/>
            <person name="Galperin M.Y."/>
            <person name="Jogler C."/>
        </authorList>
    </citation>
    <scope>NUCLEOTIDE SEQUENCE [LARGE SCALE GENOMIC DNA]</scope>
    <source>
        <strain evidence="3 4">KOR34</strain>
    </source>
</reference>
<dbReference type="InterPro" id="IPR025959">
    <property type="entry name" value="Winged_HTH_dom"/>
</dbReference>
<dbReference type="InterPro" id="IPR009057">
    <property type="entry name" value="Homeodomain-like_sf"/>
</dbReference>
<dbReference type="Pfam" id="PF13592">
    <property type="entry name" value="HTH_33"/>
    <property type="match status" value="1"/>
</dbReference>
<organism evidence="3 4">
    <name type="scientific">Posidoniimonas corsicana</name>
    <dbReference type="NCBI Taxonomy" id="1938618"/>
    <lineage>
        <taxon>Bacteria</taxon>
        <taxon>Pseudomonadati</taxon>
        <taxon>Planctomycetota</taxon>
        <taxon>Planctomycetia</taxon>
        <taxon>Pirellulales</taxon>
        <taxon>Lacipirellulaceae</taxon>
        <taxon>Posidoniimonas</taxon>
    </lineage>
</organism>
<feature type="domain" description="Winged helix-turn helix" evidence="2">
    <location>
        <begin position="109"/>
        <end position="167"/>
    </location>
</feature>
<dbReference type="OrthoDB" id="5511137at2"/>
<dbReference type="Pfam" id="PF13384">
    <property type="entry name" value="HTH_23"/>
    <property type="match status" value="1"/>
</dbReference>
<protein>
    <recommendedName>
        <fullName evidence="2">Winged helix-turn helix domain-containing protein</fullName>
    </recommendedName>
</protein>
<dbReference type="EMBL" id="SIHJ01000001">
    <property type="protein sequence ID" value="TWT35240.1"/>
    <property type="molecule type" value="Genomic_DNA"/>
</dbReference>
<feature type="region of interest" description="Disordered" evidence="1">
    <location>
        <begin position="1"/>
        <end position="25"/>
    </location>
</feature>
<name>A0A5C5VB58_9BACT</name>
<comment type="caution">
    <text evidence="3">The sequence shown here is derived from an EMBL/GenBank/DDBJ whole genome shotgun (WGS) entry which is preliminary data.</text>
</comment>
<proteinExistence type="predicted"/>
<gene>
    <name evidence="3" type="ORF">KOR34_01280</name>
</gene>
<keyword evidence="4" id="KW-1185">Reference proteome</keyword>
<evidence type="ECO:0000256" key="1">
    <source>
        <dbReference type="SAM" id="MobiDB-lite"/>
    </source>
</evidence>
<evidence type="ECO:0000313" key="4">
    <source>
        <dbReference type="Proteomes" id="UP000316714"/>
    </source>
</evidence>
<dbReference type="Proteomes" id="UP000316714">
    <property type="component" value="Unassembled WGS sequence"/>
</dbReference>
<evidence type="ECO:0000313" key="3">
    <source>
        <dbReference type="EMBL" id="TWT35240.1"/>
    </source>
</evidence>
<evidence type="ECO:0000259" key="2">
    <source>
        <dbReference type="Pfam" id="PF13592"/>
    </source>
</evidence>
<feature type="region of interest" description="Disordered" evidence="1">
    <location>
        <begin position="147"/>
        <end position="179"/>
    </location>
</feature>
<dbReference type="AlphaFoldDB" id="A0A5C5VB58"/>